<name>A0A9X5GRR2_9FIRM</name>
<dbReference type="OrthoDB" id="6631338at2"/>
<dbReference type="AlphaFoldDB" id="A0A9X5GRR2"/>
<comment type="caution">
    <text evidence="2">The sequence shown here is derived from an EMBL/GenBank/DDBJ whole genome shotgun (WGS) entry which is preliminary data.</text>
</comment>
<feature type="transmembrane region" description="Helical" evidence="1">
    <location>
        <begin position="280"/>
        <end position="305"/>
    </location>
</feature>
<feature type="transmembrane region" description="Helical" evidence="1">
    <location>
        <begin position="240"/>
        <end position="260"/>
    </location>
</feature>
<feature type="transmembrane region" description="Helical" evidence="1">
    <location>
        <begin position="13"/>
        <end position="36"/>
    </location>
</feature>
<organism evidence="2 3">
    <name type="scientific">Parablautia muri</name>
    <dbReference type="NCBI Taxonomy" id="2320879"/>
    <lineage>
        <taxon>Bacteria</taxon>
        <taxon>Bacillati</taxon>
        <taxon>Bacillota</taxon>
        <taxon>Clostridia</taxon>
        <taxon>Lachnospirales</taxon>
        <taxon>Lachnospiraceae</taxon>
        <taxon>Parablautia</taxon>
    </lineage>
</organism>
<gene>
    <name evidence="2" type="ORF">D5281_01710</name>
</gene>
<dbReference type="EMBL" id="QZDT01000001">
    <property type="protein sequence ID" value="NBJ91332.1"/>
    <property type="molecule type" value="Genomic_DNA"/>
</dbReference>
<accession>A0A9X5GRR2</accession>
<dbReference type="Proteomes" id="UP001154420">
    <property type="component" value="Unassembled WGS sequence"/>
</dbReference>
<protein>
    <submittedName>
        <fullName evidence="2">Uncharacterized protein</fullName>
    </submittedName>
</protein>
<sequence>MSISSKREKAVNIAIQAGIVVFLLFFFIRLCPLVVFDCDDWLCLGAYRLPIPRWKEWEPTRIMPGTLMPVAGWMAAHIIYPICGDYVYSVTIISSCIITFLIVVMCICFQKVLIVRAQMPACTALMCEILFLVSFFAIFRNRGTSQCMFTAADLCCIYYYTMSGVLNAIVVLLLLQWKDVTEKFLSWNLIRKTGFCILVYFALFSNLFHSAITAIYAGAALLFALYHCKDSFKEFVRKNMAYLFILAGWGIVLVLEITSGRAEVVGGESGLNLALSVQQLIAILLGLSKRFVVVILLLAVGIALLLGKRRLEGQGEFADIFAMLLCNGILLTIFLLLLNSKTAYMSRIDASWGIWFYLIAATVVMAAYIAKSLPLMTKLLPIAIPICVIATALPDGKFLMSTREHTDYQTCIQLNKYVINHIMEASQEGKEEIVIRIPDHSEDLRSLTYNEALGITVADCLYIQGIIERKPDVKTVLDKEMSDSDVVWPE</sequence>
<reference evidence="2" key="1">
    <citation type="submission" date="2018-09" db="EMBL/GenBank/DDBJ databases">
        <title>Murine metabolic-syndrome-specific gut microbial biobank.</title>
        <authorList>
            <person name="Liu C."/>
        </authorList>
    </citation>
    <scope>NUCLEOTIDE SEQUENCE</scope>
    <source>
        <strain evidence="2">D42-62</strain>
    </source>
</reference>
<keyword evidence="1" id="KW-1133">Transmembrane helix</keyword>
<feature type="transmembrane region" description="Helical" evidence="1">
    <location>
        <begin position="159"/>
        <end position="177"/>
    </location>
</feature>
<keyword evidence="1" id="KW-0812">Transmembrane</keyword>
<feature type="transmembrane region" description="Helical" evidence="1">
    <location>
        <begin position="350"/>
        <end position="370"/>
    </location>
</feature>
<evidence type="ECO:0000313" key="2">
    <source>
        <dbReference type="EMBL" id="NBJ91332.1"/>
    </source>
</evidence>
<feature type="transmembrane region" description="Helical" evidence="1">
    <location>
        <begin position="317"/>
        <end position="338"/>
    </location>
</feature>
<dbReference type="RefSeq" id="WP_160558404.1">
    <property type="nucleotide sequence ID" value="NZ_QZDT01000001.1"/>
</dbReference>
<proteinExistence type="predicted"/>
<keyword evidence="3" id="KW-1185">Reference proteome</keyword>
<feature type="transmembrane region" description="Helical" evidence="1">
    <location>
        <begin position="86"/>
        <end position="109"/>
    </location>
</feature>
<evidence type="ECO:0000313" key="3">
    <source>
        <dbReference type="Proteomes" id="UP001154420"/>
    </source>
</evidence>
<keyword evidence="1" id="KW-0472">Membrane</keyword>
<evidence type="ECO:0000256" key="1">
    <source>
        <dbReference type="SAM" id="Phobius"/>
    </source>
</evidence>
<feature type="transmembrane region" description="Helical" evidence="1">
    <location>
        <begin position="121"/>
        <end position="139"/>
    </location>
</feature>